<feature type="region of interest" description="Disordered" evidence="1">
    <location>
        <begin position="42"/>
        <end position="66"/>
    </location>
</feature>
<feature type="transmembrane region" description="Helical" evidence="2">
    <location>
        <begin position="262"/>
        <end position="288"/>
    </location>
</feature>
<protein>
    <submittedName>
        <fullName evidence="3">Uncharacterized protein</fullName>
    </submittedName>
</protein>
<name>A0A7S2HSK5_9STRA</name>
<accession>A0A7S2HSK5</accession>
<keyword evidence="2" id="KW-1133">Transmembrane helix</keyword>
<reference evidence="3" key="1">
    <citation type="submission" date="2021-01" db="EMBL/GenBank/DDBJ databases">
        <authorList>
            <person name="Corre E."/>
            <person name="Pelletier E."/>
            <person name="Niang G."/>
            <person name="Scheremetjew M."/>
            <person name="Finn R."/>
            <person name="Kale V."/>
            <person name="Holt S."/>
            <person name="Cochrane G."/>
            <person name="Meng A."/>
            <person name="Brown T."/>
            <person name="Cohen L."/>
        </authorList>
    </citation>
    <scope>NUCLEOTIDE SEQUENCE</scope>
    <source>
        <strain evidence="3">CCMP826</strain>
    </source>
</reference>
<feature type="transmembrane region" description="Helical" evidence="2">
    <location>
        <begin position="208"/>
        <end position="229"/>
    </location>
</feature>
<sequence length="451" mass="50719">MIQRWGGFSSWRTCNNKERLRLCKRSSSFMKILHLDSLGCKDEEDDNEKELGESKRDSSRNLSQSTRKLKLVESSSDVVLDDDSKTNRTFGHYLEPRNHFEYKQQLQHQTSERILKNVRRLSLGDSSGMLSDRCKDLVPDEILRTFDPTVLLKHTKHIDWPAWCEKEIKVVKWFCILALGLGSTMISSQFAVYTLYLVDVWNVTPMYAGASMAVGEIAGMFTLLFSVVLRKTKSKAKKVQTIDQAPKRESTIGWQSLFRRPFLLLQVPSEFVVCCALSVIPLALMGFLRPPSNIDDIVITSISSCPPGLIVVLLSGVLIGIINCVLHSTAIEMSSCLLLDNLFGSAVAIGYSIRRIVNLSVALLAMLLYSLSEYAVYQAVALFYALSVPVSFYILACYVKCMPWQNREVILDEDPKKDIRSSSFSILDLTQNSASQNGVDLSLGEVREDPE</sequence>
<feature type="transmembrane region" description="Helical" evidence="2">
    <location>
        <begin position="308"/>
        <end position="330"/>
    </location>
</feature>
<proteinExistence type="predicted"/>
<dbReference type="EMBL" id="HBGV01011708">
    <property type="protein sequence ID" value="CAD9498484.1"/>
    <property type="molecule type" value="Transcribed_RNA"/>
</dbReference>
<feature type="compositionally biased region" description="Basic and acidic residues" evidence="1">
    <location>
        <begin position="49"/>
        <end position="59"/>
    </location>
</feature>
<dbReference type="SUPFAM" id="SSF103473">
    <property type="entry name" value="MFS general substrate transporter"/>
    <property type="match status" value="1"/>
</dbReference>
<evidence type="ECO:0000256" key="1">
    <source>
        <dbReference type="SAM" id="MobiDB-lite"/>
    </source>
</evidence>
<feature type="transmembrane region" description="Helical" evidence="2">
    <location>
        <begin position="342"/>
        <end position="369"/>
    </location>
</feature>
<dbReference type="AlphaFoldDB" id="A0A7S2HSK5"/>
<organism evidence="3">
    <name type="scientific">Helicotheca tamesis</name>
    <dbReference type="NCBI Taxonomy" id="374047"/>
    <lineage>
        <taxon>Eukaryota</taxon>
        <taxon>Sar</taxon>
        <taxon>Stramenopiles</taxon>
        <taxon>Ochrophyta</taxon>
        <taxon>Bacillariophyta</taxon>
        <taxon>Mediophyceae</taxon>
        <taxon>Lithodesmiophycidae</taxon>
        <taxon>Lithodesmiales</taxon>
        <taxon>Lithodesmiaceae</taxon>
        <taxon>Helicotheca</taxon>
    </lineage>
</organism>
<keyword evidence="2" id="KW-0472">Membrane</keyword>
<feature type="transmembrane region" description="Helical" evidence="2">
    <location>
        <begin position="173"/>
        <end position="196"/>
    </location>
</feature>
<gene>
    <name evidence="3" type="ORF">HTAM1171_LOCUS7189</name>
</gene>
<dbReference type="InterPro" id="IPR036259">
    <property type="entry name" value="MFS_trans_sf"/>
</dbReference>
<evidence type="ECO:0000313" key="3">
    <source>
        <dbReference type="EMBL" id="CAD9498484.1"/>
    </source>
</evidence>
<evidence type="ECO:0000256" key="2">
    <source>
        <dbReference type="SAM" id="Phobius"/>
    </source>
</evidence>
<feature type="transmembrane region" description="Helical" evidence="2">
    <location>
        <begin position="375"/>
        <end position="399"/>
    </location>
</feature>
<keyword evidence="2" id="KW-0812">Transmembrane</keyword>